<dbReference type="InterPro" id="IPR009061">
    <property type="entry name" value="DNA-bd_dom_put_sf"/>
</dbReference>
<reference evidence="8" key="1">
    <citation type="submission" date="2023-06" db="EMBL/GenBank/DDBJ databases">
        <title>Identification and characterization of horizontal gene transfer across gut microbiota members of farm animals based on homology search.</title>
        <authorList>
            <person name="Zeman M."/>
            <person name="Kubasova T."/>
            <person name="Jahodarova E."/>
            <person name="Nykrynova M."/>
            <person name="Rychlik I."/>
        </authorList>
    </citation>
    <scope>NUCLEOTIDE SEQUENCE [LARGE SCALE GENOMIC DNA]</scope>
    <source>
        <strain evidence="8">154_Feed</strain>
    </source>
</reference>
<keyword evidence="5" id="KW-0175">Coiled coil</keyword>
<organism evidence="7 8">
    <name type="scientific">Enorma phocaeensis</name>
    <dbReference type="NCBI Taxonomy" id="1871019"/>
    <lineage>
        <taxon>Bacteria</taxon>
        <taxon>Bacillati</taxon>
        <taxon>Actinomycetota</taxon>
        <taxon>Coriobacteriia</taxon>
        <taxon>Coriobacteriales</taxon>
        <taxon>Coriobacteriaceae</taxon>
        <taxon>Enorma</taxon>
    </lineage>
</organism>
<keyword evidence="3" id="KW-0238">DNA-binding</keyword>
<dbReference type="SMART" id="SM00871">
    <property type="entry name" value="AraC_E_bind"/>
    <property type="match status" value="1"/>
</dbReference>
<dbReference type="SUPFAM" id="SSF55136">
    <property type="entry name" value="Probable bacterial effector-binding domain"/>
    <property type="match status" value="1"/>
</dbReference>
<evidence type="ECO:0000256" key="3">
    <source>
        <dbReference type="ARBA" id="ARBA00023125"/>
    </source>
</evidence>
<feature type="domain" description="HTH merR-type" evidence="6">
    <location>
        <begin position="9"/>
        <end position="77"/>
    </location>
</feature>
<sequence>MKSARHKRRYTIGEVSELFGIGTDSLRYYERLGVLTPKRASNGYRLFDLEDMYKLSLIKGLRSLDVPLADIKEHFRERDLQKTVDLLNDEARRIQLRIDELEQTRRDLLERAAKLQAAKGAAVGEPTVEQREERRCVELAARIELDAEMDLLMQRLHRSHEGELPDLGMLEVGGALNVESLAAGHANVYDAVFFVLRNPAVPCDFVLPAGRYLTLRYRGPYEQNGKLYRSMVEYAQGKGLAIHGKPFEIFEVDNRSTSDEREFLTRIELHVRP</sequence>
<dbReference type="InterPro" id="IPR029442">
    <property type="entry name" value="GyrI-like"/>
</dbReference>
<evidence type="ECO:0000313" key="8">
    <source>
        <dbReference type="Proteomes" id="UP001529421"/>
    </source>
</evidence>
<dbReference type="PANTHER" id="PTHR30204">
    <property type="entry name" value="REDOX-CYCLING DRUG-SENSING TRANSCRIPTIONAL ACTIVATOR SOXR"/>
    <property type="match status" value="1"/>
</dbReference>
<dbReference type="InterPro" id="IPR011256">
    <property type="entry name" value="Reg_factor_effector_dom_sf"/>
</dbReference>
<dbReference type="SMART" id="SM00422">
    <property type="entry name" value="HTH_MERR"/>
    <property type="match status" value="1"/>
</dbReference>
<dbReference type="PANTHER" id="PTHR30204:SF69">
    <property type="entry name" value="MERR-FAMILY TRANSCRIPTIONAL REGULATOR"/>
    <property type="match status" value="1"/>
</dbReference>
<comment type="caution">
    <text evidence="7">The sequence shown here is derived from an EMBL/GenBank/DDBJ whole genome shotgun (WGS) entry which is preliminary data.</text>
</comment>
<evidence type="ECO:0000313" key="7">
    <source>
        <dbReference type="EMBL" id="MDM8274053.1"/>
    </source>
</evidence>
<protein>
    <submittedName>
        <fullName evidence="7">MerR family transcriptional regulator</fullName>
    </submittedName>
</protein>
<evidence type="ECO:0000256" key="1">
    <source>
        <dbReference type="ARBA" id="ARBA00022491"/>
    </source>
</evidence>
<feature type="coiled-coil region" evidence="5">
    <location>
        <begin position="77"/>
        <end position="118"/>
    </location>
</feature>
<gene>
    <name evidence="7" type="ORF">QUW28_00855</name>
</gene>
<keyword evidence="2" id="KW-0805">Transcription regulation</keyword>
<keyword evidence="1" id="KW-0678">Repressor</keyword>
<dbReference type="InterPro" id="IPR010499">
    <property type="entry name" value="AraC_E-bd"/>
</dbReference>
<dbReference type="InterPro" id="IPR000551">
    <property type="entry name" value="MerR-type_HTH_dom"/>
</dbReference>
<evidence type="ECO:0000259" key="6">
    <source>
        <dbReference type="PROSITE" id="PS50937"/>
    </source>
</evidence>
<dbReference type="Gene3D" id="3.20.80.10">
    <property type="entry name" value="Regulatory factor, effector binding domain"/>
    <property type="match status" value="1"/>
</dbReference>
<evidence type="ECO:0000256" key="2">
    <source>
        <dbReference type="ARBA" id="ARBA00023015"/>
    </source>
</evidence>
<evidence type="ECO:0000256" key="5">
    <source>
        <dbReference type="SAM" id="Coils"/>
    </source>
</evidence>
<dbReference type="EMBL" id="JAUDDZ010000001">
    <property type="protein sequence ID" value="MDM8274053.1"/>
    <property type="molecule type" value="Genomic_DNA"/>
</dbReference>
<dbReference type="Gene3D" id="1.10.1660.10">
    <property type="match status" value="1"/>
</dbReference>
<dbReference type="InterPro" id="IPR047057">
    <property type="entry name" value="MerR_fam"/>
</dbReference>
<name>A0ABT7V6D1_9ACTN</name>
<accession>A0ABT7V6D1</accession>
<dbReference type="Pfam" id="PF06445">
    <property type="entry name" value="GyrI-like"/>
    <property type="match status" value="1"/>
</dbReference>
<dbReference type="Proteomes" id="UP001529421">
    <property type="component" value="Unassembled WGS sequence"/>
</dbReference>
<proteinExistence type="predicted"/>
<keyword evidence="8" id="KW-1185">Reference proteome</keyword>
<evidence type="ECO:0000256" key="4">
    <source>
        <dbReference type="ARBA" id="ARBA00023163"/>
    </source>
</evidence>
<dbReference type="Pfam" id="PF13411">
    <property type="entry name" value="MerR_1"/>
    <property type="match status" value="1"/>
</dbReference>
<dbReference type="PROSITE" id="PS50937">
    <property type="entry name" value="HTH_MERR_2"/>
    <property type="match status" value="1"/>
</dbReference>
<keyword evidence="4" id="KW-0804">Transcription</keyword>
<dbReference type="SUPFAM" id="SSF46955">
    <property type="entry name" value="Putative DNA-binding domain"/>
    <property type="match status" value="1"/>
</dbReference>
<dbReference type="RefSeq" id="WP_289543794.1">
    <property type="nucleotide sequence ID" value="NZ_JAUDDZ010000001.1"/>
</dbReference>